<gene>
    <name evidence="4" type="primary">11437542</name>
    <name evidence="2" type="ordered locus">MTR_7g050480</name>
    <name evidence="3" type="ORF">MtrunA17_Chr7g0233491</name>
</gene>
<evidence type="ECO:0000313" key="2">
    <source>
        <dbReference type="EMBL" id="AES78874.2"/>
    </source>
</evidence>
<accession>A0A0C3W5H5</accession>
<dbReference type="InterPro" id="IPR017451">
    <property type="entry name" value="F-box-assoc_interact_dom"/>
</dbReference>
<dbReference type="STRING" id="3880.G7KVU7"/>
<dbReference type="OrthoDB" id="695600at2759"/>
<sequence length="391" mass="45568">MNLRPRKSQRPPNSMSSPTIFLPDELIVEVLSFLPVKTLMRLRSCCKSWNSLVSNPLFVKSHLQRSTQNPNFTLGRTLCRVDTSVLPISFDRFIESSCSSKPITLTNDPYYSLKDKDCSNVVGSYNGLICLLGYSFKSDEMWFRFWNPATRTISDKLGHFCSIPYSYDLTFGYDNEKDTYKVVNLYRGAKIFSLGDNTWRNIQSFPVEDHQLSCDGVHLRGIVNYLAIRNYYSHSSYDCKDLTVEQFVIISLDLGTETYKYLLPPRGFVEVPFIKPSICLLMDCLCFSHVVKKTHLVIWKMTDYGVQESWTQLRRIDLQIIDYNLEKKFHSRWLPLHLSKNYDALVLANDSEELPVVYNLIDHSVKRTRIINGERWWHYIKNYSESLVLCE</sequence>
<keyword evidence="5" id="KW-1185">Reference proteome</keyword>
<feature type="domain" description="F-box" evidence="1">
    <location>
        <begin position="16"/>
        <end position="62"/>
    </location>
</feature>
<evidence type="ECO:0000313" key="5">
    <source>
        <dbReference type="Proteomes" id="UP000002051"/>
    </source>
</evidence>
<name>G7KVU7_MEDTR</name>
<dbReference type="Proteomes" id="UP000002051">
    <property type="component" value="Unassembled WGS sequence"/>
</dbReference>
<dbReference type="PANTHER" id="PTHR31672:SF13">
    <property type="entry name" value="F-BOX PROTEIN CPR30-LIKE"/>
    <property type="match status" value="1"/>
</dbReference>
<dbReference type="NCBIfam" id="TIGR01640">
    <property type="entry name" value="F_box_assoc_1"/>
    <property type="match status" value="1"/>
</dbReference>
<dbReference type="CDD" id="cd22157">
    <property type="entry name" value="F-box_AtFBW1-like"/>
    <property type="match status" value="1"/>
</dbReference>
<dbReference type="InterPro" id="IPR013187">
    <property type="entry name" value="F-box-assoc_dom_typ3"/>
</dbReference>
<dbReference type="PROSITE" id="PS50181">
    <property type="entry name" value="FBOX"/>
    <property type="match status" value="1"/>
</dbReference>
<dbReference type="HOGENOM" id="CLU_027176_0_1_1"/>
<accession>G7KVU7</accession>
<dbReference type="InterPro" id="IPR001810">
    <property type="entry name" value="F-box_dom"/>
</dbReference>
<reference evidence="3" key="4">
    <citation type="journal article" date="2018" name="Nat. Plants">
        <title>Whole-genome landscape of Medicago truncatula symbiotic genes.</title>
        <authorList>
            <person name="Pecrix Y."/>
            <person name="Gamas P."/>
            <person name="Carrere S."/>
        </authorList>
    </citation>
    <scope>NUCLEOTIDE SEQUENCE</scope>
    <source>
        <tissue evidence="3">Leaves</tissue>
    </source>
</reference>
<reference evidence="2 5" key="1">
    <citation type="journal article" date="2011" name="Nature">
        <title>The Medicago genome provides insight into the evolution of rhizobial symbioses.</title>
        <authorList>
            <person name="Young N.D."/>
            <person name="Debelle F."/>
            <person name="Oldroyd G.E."/>
            <person name="Geurts R."/>
            <person name="Cannon S.B."/>
            <person name="Udvardi M.K."/>
            <person name="Benedito V.A."/>
            <person name="Mayer K.F."/>
            <person name="Gouzy J."/>
            <person name="Schoof H."/>
            <person name="Van de Peer Y."/>
            <person name="Proost S."/>
            <person name="Cook D.R."/>
            <person name="Meyers B.C."/>
            <person name="Spannagl M."/>
            <person name="Cheung F."/>
            <person name="De Mita S."/>
            <person name="Krishnakumar V."/>
            <person name="Gundlach H."/>
            <person name="Zhou S."/>
            <person name="Mudge J."/>
            <person name="Bharti A.K."/>
            <person name="Murray J.D."/>
            <person name="Naoumkina M.A."/>
            <person name="Rosen B."/>
            <person name="Silverstein K.A."/>
            <person name="Tang H."/>
            <person name="Rombauts S."/>
            <person name="Zhao P.X."/>
            <person name="Zhou P."/>
            <person name="Barbe V."/>
            <person name="Bardou P."/>
            <person name="Bechner M."/>
            <person name="Bellec A."/>
            <person name="Berger A."/>
            <person name="Berges H."/>
            <person name="Bidwell S."/>
            <person name="Bisseling T."/>
            <person name="Choisne N."/>
            <person name="Couloux A."/>
            <person name="Denny R."/>
            <person name="Deshpande S."/>
            <person name="Dai X."/>
            <person name="Doyle J.J."/>
            <person name="Dudez A.M."/>
            <person name="Farmer A.D."/>
            <person name="Fouteau S."/>
            <person name="Franken C."/>
            <person name="Gibelin C."/>
            <person name="Gish J."/>
            <person name="Goldstein S."/>
            <person name="Gonzalez A.J."/>
            <person name="Green P.J."/>
            <person name="Hallab A."/>
            <person name="Hartog M."/>
            <person name="Hua A."/>
            <person name="Humphray S.J."/>
            <person name="Jeong D.H."/>
            <person name="Jing Y."/>
            <person name="Jocker A."/>
            <person name="Kenton S.M."/>
            <person name="Kim D.J."/>
            <person name="Klee K."/>
            <person name="Lai H."/>
            <person name="Lang C."/>
            <person name="Lin S."/>
            <person name="Macmil S.L."/>
            <person name="Magdelenat G."/>
            <person name="Matthews L."/>
            <person name="McCorrison J."/>
            <person name="Monaghan E.L."/>
            <person name="Mun J.H."/>
            <person name="Najar F.Z."/>
            <person name="Nicholson C."/>
            <person name="Noirot C."/>
            <person name="O'Bleness M."/>
            <person name="Paule C.R."/>
            <person name="Poulain J."/>
            <person name="Prion F."/>
            <person name="Qin B."/>
            <person name="Qu C."/>
            <person name="Retzel E.F."/>
            <person name="Riddle C."/>
            <person name="Sallet E."/>
            <person name="Samain S."/>
            <person name="Samson N."/>
            <person name="Sanders I."/>
            <person name="Saurat O."/>
            <person name="Scarpelli C."/>
            <person name="Schiex T."/>
            <person name="Segurens B."/>
            <person name="Severin A.J."/>
            <person name="Sherrier D.J."/>
            <person name="Shi R."/>
            <person name="Sims S."/>
            <person name="Singer S.R."/>
            <person name="Sinharoy S."/>
            <person name="Sterck L."/>
            <person name="Viollet A."/>
            <person name="Wang B.B."/>
            <person name="Wang K."/>
            <person name="Wang M."/>
            <person name="Wang X."/>
            <person name="Warfsmann J."/>
            <person name="Weissenbach J."/>
            <person name="White D.D."/>
            <person name="White J.D."/>
            <person name="Wiley G.B."/>
            <person name="Wincker P."/>
            <person name="Xing Y."/>
            <person name="Yang L."/>
            <person name="Yao Z."/>
            <person name="Ying F."/>
            <person name="Zhai J."/>
            <person name="Zhou L."/>
            <person name="Zuber A."/>
            <person name="Denarie J."/>
            <person name="Dixon R.A."/>
            <person name="May G.D."/>
            <person name="Schwartz D.C."/>
            <person name="Rogers J."/>
            <person name="Quetier F."/>
            <person name="Town C.D."/>
            <person name="Roe B.A."/>
        </authorList>
    </citation>
    <scope>NUCLEOTIDE SEQUENCE [LARGE SCALE GENOMIC DNA]</scope>
    <source>
        <strain evidence="2">A17</strain>
        <strain evidence="4 5">cv. Jemalong A17</strain>
    </source>
</reference>
<evidence type="ECO:0000259" key="1">
    <source>
        <dbReference type="PROSITE" id="PS50181"/>
    </source>
</evidence>
<dbReference type="Gene3D" id="1.20.1280.50">
    <property type="match status" value="1"/>
</dbReference>
<dbReference type="EMBL" id="CM001223">
    <property type="protein sequence ID" value="AES78874.2"/>
    <property type="molecule type" value="Genomic_DNA"/>
</dbReference>
<reference evidence="2 5" key="2">
    <citation type="journal article" date="2014" name="BMC Genomics">
        <title>An improved genome release (version Mt4.0) for the model legume Medicago truncatula.</title>
        <authorList>
            <person name="Tang H."/>
            <person name="Krishnakumar V."/>
            <person name="Bidwell S."/>
            <person name="Rosen B."/>
            <person name="Chan A."/>
            <person name="Zhou S."/>
            <person name="Gentzbittel L."/>
            <person name="Childs K.L."/>
            <person name="Yandell M."/>
            <person name="Gundlach H."/>
            <person name="Mayer K.F."/>
            <person name="Schwartz D.C."/>
            <person name="Town C.D."/>
        </authorList>
    </citation>
    <scope>GENOME REANNOTATION</scope>
    <source>
        <strain evidence="4 5">cv. Jemalong A17</strain>
    </source>
</reference>
<dbReference type="InterPro" id="IPR050796">
    <property type="entry name" value="SCF_F-box_component"/>
</dbReference>
<dbReference type="SMART" id="SM00256">
    <property type="entry name" value="FBOX"/>
    <property type="match status" value="1"/>
</dbReference>
<dbReference type="EnsemblPlants" id="AES78874">
    <property type="protein sequence ID" value="AES78874"/>
    <property type="gene ID" value="MTR_7g050480"/>
</dbReference>
<dbReference type="PANTHER" id="PTHR31672">
    <property type="entry name" value="BNACNNG10540D PROTEIN"/>
    <property type="match status" value="1"/>
</dbReference>
<proteinExistence type="predicted"/>
<organism evidence="2 5">
    <name type="scientific">Medicago truncatula</name>
    <name type="common">Barrel medic</name>
    <name type="synonym">Medicago tribuloides</name>
    <dbReference type="NCBI Taxonomy" id="3880"/>
    <lineage>
        <taxon>Eukaryota</taxon>
        <taxon>Viridiplantae</taxon>
        <taxon>Streptophyta</taxon>
        <taxon>Embryophyta</taxon>
        <taxon>Tracheophyta</taxon>
        <taxon>Spermatophyta</taxon>
        <taxon>Magnoliopsida</taxon>
        <taxon>eudicotyledons</taxon>
        <taxon>Gunneridae</taxon>
        <taxon>Pentapetalae</taxon>
        <taxon>rosids</taxon>
        <taxon>fabids</taxon>
        <taxon>Fabales</taxon>
        <taxon>Fabaceae</taxon>
        <taxon>Papilionoideae</taxon>
        <taxon>50 kb inversion clade</taxon>
        <taxon>NPAAA clade</taxon>
        <taxon>Hologalegina</taxon>
        <taxon>IRL clade</taxon>
        <taxon>Trifolieae</taxon>
        <taxon>Medicago</taxon>
    </lineage>
</organism>
<evidence type="ECO:0000313" key="3">
    <source>
        <dbReference type="EMBL" id="RHN45634.1"/>
    </source>
</evidence>
<dbReference type="KEGG" id="mtr:11437542"/>
<protein>
    <submittedName>
        <fullName evidence="2">F-box protein interaction domain protein</fullName>
    </submittedName>
    <submittedName>
        <fullName evidence="3">Putative F-box domain-containing protein</fullName>
    </submittedName>
</protein>
<dbReference type="PaxDb" id="3880-AES78874"/>
<dbReference type="Proteomes" id="UP000265566">
    <property type="component" value="Chromosome 7"/>
</dbReference>
<dbReference type="Gramene" id="rna40015">
    <property type="protein sequence ID" value="RHN45634.1"/>
    <property type="gene ID" value="gene40015"/>
</dbReference>
<evidence type="ECO:0000313" key="4">
    <source>
        <dbReference type="EnsemblPlants" id="AES78874"/>
    </source>
</evidence>
<dbReference type="InterPro" id="IPR036047">
    <property type="entry name" value="F-box-like_dom_sf"/>
</dbReference>
<dbReference type="SUPFAM" id="SSF81383">
    <property type="entry name" value="F-box domain"/>
    <property type="match status" value="1"/>
</dbReference>
<dbReference type="EMBL" id="PSQE01000007">
    <property type="protein sequence ID" value="RHN45634.1"/>
    <property type="molecule type" value="Genomic_DNA"/>
</dbReference>
<dbReference type="AlphaFoldDB" id="G7KVU7"/>
<reference evidence="4" key="3">
    <citation type="submission" date="2015-04" db="UniProtKB">
        <authorList>
            <consortium name="EnsemblPlants"/>
        </authorList>
    </citation>
    <scope>IDENTIFICATION</scope>
    <source>
        <strain evidence="4">cv. Jemalong A17</strain>
    </source>
</reference>
<dbReference type="Pfam" id="PF00646">
    <property type="entry name" value="F-box"/>
    <property type="match status" value="1"/>
</dbReference>
<dbReference type="Pfam" id="PF08268">
    <property type="entry name" value="FBA_3"/>
    <property type="match status" value="1"/>
</dbReference>